<dbReference type="InParanoid" id="W0RSZ6"/>
<proteinExistence type="predicted"/>
<dbReference type="EMBL" id="CP007130">
    <property type="protein sequence ID" value="AHG93440.1"/>
    <property type="molecule type" value="Genomic_DNA"/>
</dbReference>
<dbReference type="eggNOG" id="ENOG50311T1">
    <property type="taxonomic scope" value="Bacteria"/>
</dbReference>
<keyword evidence="1" id="KW-0812">Transmembrane</keyword>
<evidence type="ECO:0000256" key="1">
    <source>
        <dbReference type="SAM" id="Phobius"/>
    </source>
</evidence>
<organism evidence="2 3">
    <name type="scientific">Gemmatirosa kalamazoonensis</name>
    <dbReference type="NCBI Taxonomy" id="861299"/>
    <lineage>
        <taxon>Bacteria</taxon>
        <taxon>Pseudomonadati</taxon>
        <taxon>Gemmatimonadota</taxon>
        <taxon>Gemmatimonadia</taxon>
        <taxon>Gemmatimonadales</taxon>
        <taxon>Gemmatimonadaceae</taxon>
        <taxon>Gemmatirosa</taxon>
    </lineage>
</organism>
<dbReference type="Proteomes" id="UP000019151">
    <property type="component" value="Plasmid 2"/>
</dbReference>
<feature type="transmembrane region" description="Helical" evidence="1">
    <location>
        <begin position="87"/>
        <end position="107"/>
    </location>
</feature>
<name>W0RSZ6_9BACT</name>
<dbReference type="KEGG" id="gba:J421_5905"/>
<reference evidence="2 3" key="1">
    <citation type="journal article" date="2014" name="Genome Announc.">
        <title>Genome Sequence and Methylome of Soil Bacterium Gemmatirosa kalamazoonensis KBS708T, a Member of the Rarely Cultivated Gemmatimonadetes Phylum.</title>
        <authorList>
            <person name="Debruyn J.M."/>
            <person name="Radosevich M."/>
            <person name="Wommack K.E."/>
            <person name="Polson S.W."/>
            <person name="Hauser L.J."/>
            <person name="Fawaz M.N."/>
            <person name="Korlach J."/>
            <person name="Tsai Y.C."/>
        </authorList>
    </citation>
    <scope>NUCLEOTIDE SEQUENCE [LARGE SCALE GENOMIC DNA]</scope>
    <source>
        <strain evidence="2 3">KBS708</strain>
        <plasmid evidence="3">Plasmid 2</plasmid>
    </source>
</reference>
<keyword evidence="1" id="KW-1133">Transmembrane helix</keyword>
<keyword evidence="1" id="KW-0472">Membrane</keyword>
<dbReference type="AlphaFoldDB" id="W0RSZ6"/>
<evidence type="ECO:0008006" key="4">
    <source>
        <dbReference type="Google" id="ProtNLM"/>
    </source>
</evidence>
<feature type="transmembrane region" description="Helical" evidence="1">
    <location>
        <begin position="207"/>
        <end position="231"/>
    </location>
</feature>
<dbReference type="OrthoDB" id="648493at2"/>
<evidence type="ECO:0000313" key="2">
    <source>
        <dbReference type="EMBL" id="AHG93440.1"/>
    </source>
</evidence>
<keyword evidence="3" id="KW-1185">Reference proteome</keyword>
<dbReference type="HOGENOM" id="CLU_075807_0_0_0"/>
<geneLocation type="plasmid" evidence="2 3">
    <name>2</name>
</geneLocation>
<accession>W0RSZ6</accession>
<feature type="transmembrane region" description="Helical" evidence="1">
    <location>
        <begin position="54"/>
        <end position="75"/>
    </location>
</feature>
<feature type="transmembrane region" description="Helical" evidence="1">
    <location>
        <begin position="178"/>
        <end position="195"/>
    </location>
</feature>
<sequence>MTTDTMRVAAPAEARRTRRFYVGMTAAAMVVVFVGFAPSYYLRALTAAPPIPTIAHVHGAVFTGWLVLLLAQTSLVAAHRVDLHRRLGVAGGALAAAMLVLGVLASLDGARRNRTFGAFPDGLAFMIVPLGDIALFGGFTAAALHFRYRRETHKRLMLLGTISLTWPGIVRIPVVQRHIPLGFLLLAALLAAGPIHDRLVMGRVHRVYRWGAPLVFLSLPLRVAIGTSAWWHRVAAWMVR</sequence>
<feature type="transmembrane region" description="Helical" evidence="1">
    <location>
        <begin position="20"/>
        <end position="42"/>
    </location>
</feature>
<gene>
    <name evidence="2" type="ORF">J421_5905</name>
</gene>
<feature type="transmembrane region" description="Helical" evidence="1">
    <location>
        <begin position="156"/>
        <end position="172"/>
    </location>
</feature>
<dbReference type="RefSeq" id="WP_148306628.1">
    <property type="nucleotide sequence ID" value="NZ_CP007130.1"/>
</dbReference>
<protein>
    <recommendedName>
        <fullName evidence="4">DUF2306 domain-containing protein</fullName>
    </recommendedName>
</protein>
<feature type="transmembrane region" description="Helical" evidence="1">
    <location>
        <begin position="122"/>
        <end position="144"/>
    </location>
</feature>
<keyword evidence="2" id="KW-0614">Plasmid</keyword>
<evidence type="ECO:0000313" key="3">
    <source>
        <dbReference type="Proteomes" id="UP000019151"/>
    </source>
</evidence>